<comment type="caution">
    <text evidence="3">The sequence shown here is derived from an EMBL/GenBank/DDBJ whole genome shotgun (WGS) entry which is preliminary data.</text>
</comment>
<sequence>MRNTSRRGRVLGTVSTLALAAALALAGCGADDGGGSDVASATGGGPSATGSAAPSLSNDEKAVKFAQCMRENGIDMADPQPGKGIMVSAAPGSKATMDKAMAACKQWQPMGGDGPGAQQNAERMRALAQCMRDNGVPDFPDPEPGGGLRVTGKIAGDPDFEAAQQKCRLNAGGS</sequence>
<evidence type="ECO:0000313" key="3">
    <source>
        <dbReference type="EMBL" id="MFI7439955.1"/>
    </source>
</evidence>
<evidence type="ECO:0000256" key="1">
    <source>
        <dbReference type="SAM" id="MobiDB-lite"/>
    </source>
</evidence>
<dbReference type="EMBL" id="JBITMB010000002">
    <property type="protein sequence ID" value="MFI7439955.1"/>
    <property type="molecule type" value="Genomic_DNA"/>
</dbReference>
<keyword evidence="4" id="KW-1185">Reference proteome</keyword>
<feature type="compositionally biased region" description="Gly residues" evidence="1">
    <location>
        <begin position="34"/>
        <end position="47"/>
    </location>
</feature>
<feature type="chain" id="PRO_5045262859" description="Secreted protein" evidence="2">
    <location>
        <begin position="27"/>
        <end position="174"/>
    </location>
</feature>
<evidence type="ECO:0008006" key="5">
    <source>
        <dbReference type="Google" id="ProtNLM"/>
    </source>
</evidence>
<organism evidence="3 4">
    <name type="scientific">Nonomuraea indica</name>
    <dbReference type="NCBI Taxonomy" id="1581193"/>
    <lineage>
        <taxon>Bacteria</taxon>
        <taxon>Bacillati</taxon>
        <taxon>Actinomycetota</taxon>
        <taxon>Actinomycetes</taxon>
        <taxon>Streptosporangiales</taxon>
        <taxon>Streptosporangiaceae</taxon>
        <taxon>Nonomuraea</taxon>
    </lineage>
</organism>
<dbReference type="Proteomes" id="UP001612928">
    <property type="component" value="Unassembled WGS sequence"/>
</dbReference>
<dbReference type="PROSITE" id="PS51257">
    <property type="entry name" value="PROKAR_LIPOPROTEIN"/>
    <property type="match status" value="1"/>
</dbReference>
<keyword evidence="2" id="KW-0732">Signal</keyword>
<dbReference type="RefSeq" id="WP_397019647.1">
    <property type="nucleotide sequence ID" value="NZ_JBITMB010000002.1"/>
</dbReference>
<protein>
    <recommendedName>
        <fullName evidence="5">Secreted protein</fullName>
    </recommendedName>
</protein>
<proteinExistence type="predicted"/>
<reference evidence="3 4" key="1">
    <citation type="submission" date="2024-10" db="EMBL/GenBank/DDBJ databases">
        <title>The Natural Products Discovery Center: Release of the First 8490 Sequenced Strains for Exploring Actinobacteria Biosynthetic Diversity.</title>
        <authorList>
            <person name="Kalkreuter E."/>
            <person name="Kautsar S.A."/>
            <person name="Yang D."/>
            <person name="Bader C.D."/>
            <person name="Teijaro C.N."/>
            <person name="Fluegel L."/>
            <person name="Davis C.M."/>
            <person name="Simpson J.R."/>
            <person name="Lauterbach L."/>
            <person name="Steele A.D."/>
            <person name="Gui C."/>
            <person name="Meng S."/>
            <person name="Li G."/>
            <person name="Viehrig K."/>
            <person name="Ye F."/>
            <person name="Su P."/>
            <person name="Kiefer A.F."/>
            <person name="Nichols A."/>
            <person name="Cepeda A.J."/>
            <person name="Yan W."/>
            <person name="Fan B."/>
            <person name="Jiang Y."/>
            <person name="Adhikari A."/>
            <person name="Zheng C.-J."/>
            <person name="Schuster L."/>
            <person name="Cowan T.M."/>
            <person name="Smanski M.J."/>
            <person name="Chevrette M.G."/>
            <person name="De Carvalho L.P.S."/>
            <person name="Shen B."/>
        </authorList>
    </citation>
    <scope>NUCLEOTIDE SEQUENCE [LARGE SCALE GENOMIC DNA]</scope>
    <source>
        <strain evidence="3 4">NPDC049503</strain>
    </source>
</reference>
<feature type="signal peptide" evidence="2">
    <location>
        <begin position="1"/>
        <end position="26"/>
    </location>
</feature>
<evidence type="ECO:0000256" key="2">
    <source>
        <dbReference type="SAM" id="SignalP"/>
    </source>
</evidence>
<feature type="region of interest" description="Disordered" evidence="1">
    <location>
        <begin position="34"/>
        <end position="57"/>
    </location>
</feature>
<feature type="region of interest" description="Disordered" evidence="1">
    <location>
        <begin position="132"/>
        <end position="154"/>
    </location>
</feature>
<accession>A0ABW7ZZK1</accession>
<gene>
    <name evidence="3" type="ORF">ACIBP5_08355</name>
</gene>
<name>A0ABW7ZZK1_9ACTN</name>
<evidence type="ECO:0000313" key="4">
    <source>
        <dbReference type="Proteomes" id="UP001612928"/>
    </source>
</evidence>